<dbReference type="Gene3D" id="4.10.320.10">
    <property type="entry name" value="E3-binding domain"/>
    <property type="match status" value="1"/>
</dbReference>
<dbReference type="RefSeq" id="WP_345341521.1">
    <property type="nucleotide sequence ID" value="NZ_BAABFB010000012.1"/>
</dbReference>
<keyword evidence="1" id="KW-0238">DNA-binding</keyword>
<feature type="domain" description="ERCC4" evidence="2">
    <location>
        <begin position="134"/>
        <end position="214"/>
    </location>
</feature>
<dbReference type="InterPro" id="IPR011335">
    <property type="entry name" value="Restrct_endonuc-II-like"/>
</dbReference>
<dbReference type="SUPFAM" id="SSF52980">
    <property type="entry name" value="Restriction endonuclease-like"/>
    <property type="match status" value="1"/>
</dbReference>
<accession>A0ABP8NRT7</accession>
<dbReference type="Pfam" id="PF23359">
    <property type="entry name" value="Lsr2_DNA-bd"/>
    <property type="match status" value="1"/>
</dbReference>
<evidence type="ECO:0000256" key="1">
    <source>
        <dbReference type="ARBA" id="ARBA00023125"/>
    </source>
</evidence>
<gene>
    <name evidence="3" type="ORF">GCM10023094_03580</name>
</gene>
<dbReference type="Gene3D" id="3.40.50.10130">
    <property type="match status" value="1"/>
</dbReference>
<dbReference type="Proteomes" id="UP001501183">
    <property type="component" value="Unassembled WGS sequence"/>
</dbReference>
<comment type="caution">
    <text evidence="3">The sequence shown here is derived from an EMBL/GenBank/DDBJ whole genome shotgun (WGS) entry which is preliminary data.</text>
</comment>
<dbReference type="EMBL" id="BAABFB010000012">
    <property type="protein sequence ID" value="GAA4472000.1"/>
    <property type="molecule type" value="Genomic_DNA"/>
</dbReference>
<protein>
    <recommendedName>
        <fullName evidence="2">ERCC4 domain-containing protein</fullName>
    </recommendedName>
</protein>
<organism evidence="3 4">
    <name type="scientific">Rhodococcus olei</name>
    <dbReference type="NCBI Taxonomy" id="2161675"/>
    <lineage>
        <taxon>Bacteria</taxon>
        <taxon>Bacillati</taxon>
        <taxon>Actinomycetota</taxon>
        <taxon>Actinomycetes</taxon>
        <taxon>Mycobacteriales</taxon>
        <taxon>Nocardiaceae</taxon>
        <taxon>Rhodococcus</taxon>
    </lineage>
</organism>
<dbReference type="InterPro" id="IPR036625">
    <property type="entry name" value="E3-bd_dom_sf"/>
</dbReference>
<evidence type="ECO:0000313" key="3">
    <source>
        <dbReference type="EMBL" id="GAA4472000.1"/>
    </source>
</evidence>
<dbReference type="SMART" id="SM00891">
    <property type="entry name" value="ERCC4"/>
    <property type="match status" value="1"/>
</dbReference>
<evidence type="ECO:0000313" key="4">
    <source>
        <dbReference type="Proteomes" id="UP001501183"/>
    </source>
</evidence>
<sequence>MQGCGPVVDVLIARNPDPDSSLPLLLRLPIGGGLVFRTSDVWPRTKALFCYPVGVDEWPDDPEIVERVGVRSCVRRGAAIDLVLDRGRENRSQIVFTKARGRDMVFWQSPRTRKQARPNVRTPTARAAGLDDLTIVVDSHERYAYRFSGQQVTTVSRALPCGDYGLIVDDRLVASVERKSLADLVTSLTGGKLRFALAELAALPRAAVVVEDRYSAVFKLDRVRPAVVVDGLAELQVRYPGVPIVFCETRQLAEEWTYRYLAAVHQWIQAEAAARERITSSAPETVDGGVVSAVAEPSTAEVRAWARGAGIDVPDRGRLRPEVWAAWRSARHS</sequence>
<keyword evidence="4" id="KW-1185">Reference proteome</keyword>
<reference evidence="4" key="1">
    <citation type="journal article" date="2019" name="Int. J. Syst. Evol. Microbiol.">
        <title>The Global Catalogue of Microorganisms (GCM) 10K type strain sequencing project: providing services to taxonomists for standard genome sequencing and annotation.</title>
        <authorList>
            <consortium name="The Broad Institute Genomics Platform"/>
            <consortium name="The Broad Institute Genome Sequencing Center for Infectious Disease"/>
            <person name="Wu L."/>
            <person name="Ma J."/>
        </authorList>
    </citation>
    <scope>NUCLEOTIDE SEQUENCE [LARGE SCALE GENOMIC DNA]</scope>
    <source>
        <strain evidence="4">JCM 32206</strain>
    </source>
</reference>
<proteinExistence type="predicted"/>
<dbReference type="Pfam" id="PF02732">
    <property type="entry name" value="ERCC4"/>
    <property type="match status" value="1"/>
</dbReference>
<dbReference type="InterPro" id="IPR006166">
    <property type="entry name" value="ERCC4_domain"/>
</dbReference>
<evidence type="ECO:0000259" key="2">
    <source>
        <dbReference type="SMART" id="SM00891"/>
    </source>
</evidence>
<name>A0ABP8NRT7_9NOCA</name>
<dbReference type="InterPro" id="IPR055370">
    <property type="entry name" value="Lsr2_DNA-bd"/>
</dbReference>